<dbReference type="InterPro" id="IPR014729">
    <property type="entry name" value="Rossmann-like_a/b/a_fold"/>
</dbReference>
<keyword evidence="2" id="KW-0436">Ligase</keyword>
<protein>
    <recommendedName>
        <fullName evidence="1">tRNA(Ile)-lysidine synthetase</fullName>
        <ecNumber evidence="1">6.3.4.19</ecNumber>
    </recommendedName>
</protein>
<accession>A0A5C2T1U1</accession>
<dbReference type="HAMAP" id="MF_01161">
    <property type="entry name" value="tRNA_Ile_lys_synt"/>
    <property type="match status" value="1"/>
</dbReference>
<dbReference type="STRING" id="1328759.A0A5C2T1U1"/>
<comment type="catalytic activity">
    <reaction evidence="6">
        <text>cytidine(34) in tRNA(Ile2) + L-lysine + ATP = lysidine(34) in tRNA(Ile2) + AMP + diphosphate + H(+)</text>
        <dbReference type="Rhea" id="RHEA:43744"/>
        <dbReference type="Rhea" id="RHEA-COMP:10625"/>
        <dbReference type="Rhea" id="RHEA-COMP:10670"/>
        <dbReference type="ChEBI" id="CHEBI:15378"/>
        <dbReference type="ChEBI" id="CHEBI:30616"/>
        <dbReference type="ChEBI" id="CHEBI:32551"/>
        <dbReference type="ChEBI" id="CHEBI:33019"/>
        <dbReference type="ChEBI" id="CHEBI:82748"/>
        <dbReference type="ChEBI" id="CHEBI:83665"/>
        <dbReference type="ChEBI" id="CHEBI:456215"/>
        <dbReference type="EC" id="6.3.4.19"/>
    </reaction>
</comment>
<evidence type="ECO:0000256" key="6">
    <source>
        <dbReference type="ARBA" id="ARBA00048539"/>
    </source>
</evidence>
<dbReference type="SUPFAM" id="SSF52402">
    <property type="entry name" value="Adenine nucleotide alpha hydrolases-like"/>
    <property type="match status" value="1"/>
</dbReference>
<dbReference type="GO" id="GO:0016787">
    <property type="term" value="F:hydrolase activity"/>
    <property type="evidence" value="ECO:0007669"/>
    <property type="project" value="UniProtKB-KW"/>
</dbReference>
<gene>
    <name evidence="8" type="ORF">L227DRAFT_146326</name>
</gene>
<dbReference type="GO" id="GO:0005524">
    <property type="term" value="F:ATP binding"/>
    <property type="evidence" value="ECO:0007669"/>
    <property type="project" value="UniProtKB-KW"/>
</dbReference>
<dbReference type="InterPro" id="IPR011063">
    <property type="entry name" value="TilS/TtcA_N"/>
</dbReference>
<dbReference type="Gene3D" id="3.40.50.620">
    <property type="entry name" value="HUPs"/>
    <property type="match status" value="1"/>
</dbReference>
<dbReference type="EC" id="6.3.4.19" evidence="1"/>
<evidence type="ECO:0000313" key="9">
    <source>
        <dbReference type="Proteomes" id="UP000313359"/>
    </source>
</evidence>
<proteinExistence type="inferred from homology"/>
<keyword evidence="5" id="KW-0067">ATP-binding</keyword>
<dbReference type="PANTHER" id="PTHR43033">
    <property type="entry name" value="TRNA(ILE)-LYSIDINE SYNTHASE-RELATED"/>
    <property type="match status" value="1"/>
</dbReference>
<keyword evidence="8" id="KW-0378">Hydrolase</keyword>
<dbReference type="Pfam" id="PF01171">
    <property type="entry name" value="ATP_bind_3"/>
    <property type="match status" value="1"/>
</dbReference>
<dbReference type="InterPro" id="IPR012795">
    <property type="entry name" value="tRNA_Ile_lys_synt_N"/>
</dbReference>
<dbReference type="EMBL" id="ML122251">
    <property type="protein sequence ID" value="RPD66486.1"/>
    <property type="molecule type" value="Genomic_DNA"/>
</dbReference>
<name>A0A5C2T1U1_9APHY</name>
<dbReference type="Proteomes" id="UP000313359">
    <property type="component" value="Unassembled WGS sequence"/>
</dbReference>
<evidence type="ECO:0000313" key="8">
    <source>
        <dbReference type="EMBL" id="RPD66486.1"/>
    </source>
</evidence>
<keyword evidence="4" id="KW-0547">Nucleotide-binding</keyword>
<evidence type="ECO:0000256" key="3">
    <source>
        <dbReference type="ARBA" id="ARBA00022694"/>
    </source>
</evidence>
<sequence length="554" mass="62043">MRPVAPITPAEFFHLLQRCIPPVGWPTKLSNSGGPDSTALLFLLTATVRDRSGLQERAPSLSWLNNTGLFREIISIHVNHDLQPAARSMEATAANNARLCGAPSVVEKIQWGHPPFPSQPGDGTAGEKVAREARYNRLFGAMQWIKSNVIAFAHHADDQVETVVMRMSQGSSPRGLAGMRPVRRWGMGQRDSKLYSFGANGMRSWIVRPLLHVPKDRLLATCEANGLDYVNDPTNFQPALTLRNAIRKELSKKAPYVSEATSQAPTVDITPYVYKLRAIVPDVAPAEQPREAVRRLGIRLEEVETQVTEILNRARLPSPPSTLLLASSALAEATDKTVRTELIRRCLRFVSPGPWGSLWAEGHGDRDTYQRIANQLWPPFFTSLLERRPFTAGAGVAANPVAIPRNPGRRAVRFSAPEKGEADGWLLSRAEPYQKTKSMADLSTLVDVTDALVHAMNNPRGRGGYSLLYDNRFFIDFDLEHMPWDVAKEILARNARVTVRPETRWFLPNVTIDGKTPREIGRLFWKIDGWQQPRRPPLQQSWIKMKFVRTLDAI</sequence>
<dbReference type="InterPro" id="IPR012094">
    <property type="entry name" value="tRNA_Ile_lys_synt"/>
</dbReference>
<keyword evidence="3" id="KW-0819">tRNA processing</keyword>
<organism evidence="8 9">
    <name type="scientific">Lentinus tigrinus ALCF2SS1-6</name>
    <dbReference type="NCBI Taxonomy" id="1328759"/>
    <lineage>
        <taxon>Eukaryota</taxon>
        <taxon>Fungi</taxon>
        <taxon>Dikarya</taxon>
        <taxon>Basidiomycota</taxon>
        <taxon>Agaricomycotina</taxon>
        <taxon>Agaricomycetes</taxon>
        <taxon>Polyporales</taxon>
        <taxon>Polyporaceae</taxon>
        <taxon>Lentinus</taxon>
    </lineage>
</organism>
<evidence type="ECO:0000256" key="4">
    <source>
        <dbReference type="ARBA" id="ARBA00022741"/>
    </source>
</evidence>
<dbReference type="PANTHER" id="PTHR43033:SF1">
    <property type="entry name" value="TRNA(ILE)-LYSIDINE SYNTHASE-RELATED"/>
    <property type="match status" value="1"/>
</dbReference>
<dbReference type="AlphaFoldDB" id="A0A5C2T1U1"/>
<keyword evidence="9" id="KW-1185">Reference proteome</keyword>
<dbReference type="CDD" id="cd01992">
    <property type="entry name" value="TilS_N"/>
    <property type="match status" value="1"/>
</dbReference>
<feature type="domain" description="tRNA(Ile)-lysidine/2-thiocytidine synthase N-terminal" evidence="7">
    <location>
        <begin position="31"/>
        <end position="249"/>
    </location>
</feature>
<dbReference type="GO" id="GO:0008033">
    <property type="term" value="P:tRNA processing"/>
    <property type="evidence" value="ECO:0007669"/>
    <property type="project" value="UniProtKB-KW"/>
</dbReference>
<dbReference type="OrthoDB" id="434144at2759"/>
<reference evidence="8" key="1">
    <citation type="journal article" date="2018" name="Genome Biol. Evol.">
        <title>Genomics and development of Lentinus tigrinus, a white-rot wood-decaying mushroom with dimorphic fruiting bodies.</title>
        <authorList>
            <person name="Wu B."/>
            <person name="Xu Z."/>
            <person name="Knudson A."/>
            <person name="Carlson A."/>
            <person name="Chen N."/>
            <person name="Kovaka S."/>
            <person name="LaButti K."/>
            <person name="Lipzen A."/>
            <person name="Pennachio C."/>
            <person name="Riley R."/>
            <person name="Schakwitz W."/>
            <person name="Umezawa K."/>
            <person name="Ohm R.A."/>
            <person name="Grigoriev I.V."/>
            <person name="Nagy L.G."/>
            <person name="Gibbons J."/>
            <person name="Hibbett D."/>
        </authorList>
    </citation>
    <scope>NUCLEOTIDE SEQUENCE [LARGE SCALE GENOMIC DNA]</scope>
    <source>
        <strain evidence="8">ALCF2SS1-6</strain>
    </source>
</reference>
<dbReference type="GO" id="GO:0032267">
    <property type="term" value="F:tRNA(Ile)-lysidine synthase activity"/>
    <property type="evidence" value="ECO:0007669"/>
    <property type="project" value="UniProtKB-EC"/>
</dbReference>
<evidence type="ECO:0000256" key="1">
    <source>
        <dbReference type="ARBA" id="ARBA00013267"/>
    </source>
</evidence>
<evidence type="ECO:0000256" key="2">
    <source>
        <dbReference type="ARBA" id="ARBA00022598"/>
    </source>
</evidence>
<evidence type="ECO:0000256" key="5">
    <source>
        <dbReference type="ARBA" id="ARBA00022840"/>
    </source>
</evidence>
<dbReference type="NCBIfam" id="TIGR02432">
    <property type="entry name" value="lysidine_TilS_N"/>
    <property type="match status" value="1"/>
</dbReference>
<evidence type="ECO:0000259" key="7">
    <source>
        <dbReference type="Pfam" id="PF01171"/>
    </source>
</evidence>